<organism evidence="1 2">
    <name type="scientific">Racocetra persica</name>
    <dbReference type="NCBI Taxonomy" id="160502"/>
    <lineage>
        <taxon>Eukaryota</taxon>
        <taxon>Fungi</taxon>
        <taxon>Fungi incertae sedis</taxon>
        <taxon>Mucoromycota</taxon>
        <taxon>Glomeromycotina</taxon>
        <taxon>Glomeromycetes</taxon>
        <taxon>Diversisporales</taxon>
        <taxon>Gigasporaceae</taxon>
        <taxon>Racocetra</taxon>
    </lineage>
</organism>
<sequence length="106" mass="12148">SRLNTEVMVGRSIAVIELKVITKQKTLKREKGKEFGKKEKAKPKTEVITDRSIVVTELRVNKDITKLNTKEITDRFTVVTAQGSNKNEKPTKREKGEESSKRKYKT</sequence>
<comment type="caution">
    <text evidence="1">The sequence shown here is derived from an EMBL/GenBank/DDBJ whole genome shotgun (WGS) entry which is preliminary data.</text>
</comment>
<protein>
    <submittedName>
        <fullName evidence="1">20073_t:CDS:1</fullName>
    </submittedName>
</protein>
<proteinExistence type="predicted"/>
<name>A0ACA9MSU1_9GLOM</name>
<dbReference type="EMBL" id="CAJVQC010010013">
    <property type="protein sequence ID" value="CAG8611844.1"/>
    <property type="molecule type" value="Genomic_DNA"/>
</dbReference>
<reference evidence="1" key="1">
    <citation type="submission" date="2021-06" db="EMBL/GenBank/DDBJ databases">
        <authorList>
            <person name="Kallberg Y."/>
            <person name="Tangrot J."/>
            <person name="Rosling A."/>
        </authorList>
    </citation>
    <scope>NUCLEOTIDE SEQUENCE</scope>
    <source>
        <strain evidence="1">MA461A</strain>
    </source>
</reference>
<evidence type="ECO:0000313" key="2">
    <source>
        <dbReference type="Proteomes" id="UP000789920"/>
    </source>
</evidence>
<gene>
    <name evidence="1" type="ORF">RPERSI_LOCUS6342</name>
</gene>
<accession>A0ACA9MSU1</accession>
<feature type="non-terminal residue" evidence="1">
    <location>
        <position position="1"/>
    </location>
</feature>
<evidence type="ECO:0000313" key="1">
    <source>
        <dbReference type="EMBL" id="CAG8611844.1"/>
    </source>
</evidence>
<dbReference type="Proteomes" id="UP000789920">
    <property type="component" value="Unassembled WGS sequence"/>
</dbReference>
<keyword evidence="2" id="KW-1185">Reference proteome</keyword>